<organism evidence="2 3">
    <name type="scientific">Mycobacterium tuberculosis</name>
    <dbReference type="NCBI Taxonomy" id="1773"/>
    <lineage>
        <taxon>Bacteria</taxon>
        <taxon>Bacillati</taxon>
        <taxon>Actinomycetota</taxon>
        <taxon>Actinomycetes</taxon>
        <taxon>Mycobacteriales</taxon>
        <taxon>Mycobacteriaceae</taxon>
        <taxon>Mycobacterium</taxon>
        <taxon>Mycobacterium tuberculosis complex</taxon>
    </lineage>
</organism>
<reference evidence="2 3" key="1">
    <citation type="submission" date="2015-03" db="EMBL/GenBank/DDBJ databases">
        <authorList>
            <consortium name="Pathogen Informatics"/>
        </authorList>
    </citation>
    <scope>NUCLEOTIDE SEQUENCE [LARGE SCALE GENOMIC DNA]</scope>
    <source>
        <strain evidence="2 3">G09801536</strain>
    </source>
</reference>
<evidence type="ECO:0000256" key="1">
    <source>
        <dbReference type="SAM" id="MobiDB-lite"/>
    </source>
</evidence>
<gene>
    <name evidence="2" type="ORF">ERS007679_04474</name>
</gene>
<feature type="region of interest" description="Disordered" evidence="1">
    <location>
        <begin position="35"/>
        <end position="57"/>
    </location>
</feature>
<proteinExistence type="predicted"/>
<accession>A0A655JH24</accession>
<sequence>MEALEPAIATLQDAVIALTMVVNPLSSIAERIPLPGRRPARRSSSRSVRSQRVVDSE</sequence>
<evidence type="ECO:0000313" key="2">
    <source>
        <dbReference type="EMBL" id="COW91823.1"/>
    </source>
</evidence>
<dbReference type="Proteomes" id="UP000045842">
    <property type="component" value="Unassembled WGS sequence"/>
</dbReference>
<dbReference type="EMBL" id="CSAD01001161">
    <property type="protein sequence ID" value="COW91823.1"/>
    <property type="molecule type" value="Genomic_DNA"/>
</dbReference>
<protein>
    <submittedName>
        <fullName evidence="2">Uncharacterized protein</fullName>
    </submittedName>
</protein>
<dbReference type="AlphaFoldDB" id="A0A655JH24"/>
<evidence type="ECO:0000313" key="3">
    <source>
        <dbReference type="Proteomes" id="UP000045842"/>
    </source>
</evidence>
<name>A0A655JH24_MYCTX</name>